<protein>
    <submittedName>
        <fullName evidence="2">Acetyltransferase family protein</fullName>
    </submittedName>
</protein>
<dbReference type="SUPFAM" id="SSF55729">
    <property type="entry name" value="Acyl-CoA N-acyltransferases (Nat)"/>
    <property type="match status" value="1"/>
</dbReference>
<dbReference type="EMBL" id="CP009922">
    <property type="protein sequence ID" value="AKG45212.1"/>
    <property type="molecule type" value="Genomic_DNA"/>
</dbReference>
<evidence type="ECO:0000259" key="1">
    <source>
        <dbReference type="PROSITE" id="PS51186"/>
    </source>
</evidence>
<dbReference type="PATRIC" id="fig|408015.6.peg.3878"/>
<feature type="domain" description="N-acetyltransferase" evidence="1">
    <location>
        <begin position="152"/>
        <end position="310"/>
    </location>
</feature>
<proteinExistence type="predicted"/>
<dbReference type="STRING" id="408015.SXIM_38280"/>
<dbReference type="AlphaFoldDB" id="A0A0F7FX75"/>
<dbReference type="HOGENOM" id="CLU_060314_0_0_11"/>
<dbReference type="Pfam" id="PF00583">
    <property type="entry name" value="Acetyltransf_1"/>
    <property type="match status" value="1"/>
</dbReference>
<dbReference type="InterPro" id="IPR000182">
    <property type="entry name" value="GNAT_dom"/>
</dbReference>
<organism evidence="2 3">
    <name type="scientific">Streptomyces xiamenensis</name>
    <dbReference type="NCBI Taxonomy" id="408015"/>
    <lineage>
        <taxon>Bacteria</taxon>
        <taxon>Bacillati</taxon>
        <taxon>Actinomycetota</taxon>
        <taxon>Actinomycetes</taxon>
        <taxon>Kitasatosporales</taxon>
        <taxon>Streptomycetaceae</taxon>
        <taxon>Streptomyces</taxon>
    </lineage>
</organism>
<dbReference type="Gene3D" id="3.40.630.30">
    <property type="match status" value="1"/>
</dbReference>
<sequence length="310" mass="33791">MTRTSTNTTTPMETRLRVLDPLLPSVHALPAPVEGDITFTLPGAEGRYRRRRVDPQAYEASWAALDQHQLYARLTGPDPARALDTLLTAWDRRMAAARPAPGDSEAVFTWPSRDTEVTATLLAHGFTPKTVTAVRAATTGPPPGRAARAGDLLVRPLAPADAGDLDRAVALWLDELRWDAQFGSTMPRESSAHHARQRLAAPGAWVWLAERNRRITGLLSVEPPEEAAWAARQVAARRVGYLSTLMVEAAERGCGTGTALVRTAHLALAEAGATHTLLHYAALSPLSGPFWHRAGYRPLWTTWARRPPAH</sequence>
<keyword evidence="3" id="KW-1185">Reference proteome</keyword>
<evidence type="ECO:0000313" key="3">
    <source>
        <dbReference type="Proteomes" id="UP000034034"/>
    </source>
</evidence>
<dbReference type="CDD" id="cd04301">
    <property type="entry name" value="NAT_SF"/>
    <property type="match status" value="1"/>
</dbReference>
<dbReference type="InterPro" id="IPR016181">
    <property type="entry name" value="Acyl_CoA_acyltransferase"/>
</dbReference>
<reference evidence="2" key="1">
    <citation type="submission" date="2019-08" db="EMBL/GenBank/DDBJ databases">
        <title>Complete genome sequence of a mangrove-derived Streptomyces xiamenensis.</title>
        <authorList>
            <person name="Xu J."/>
        </authorList>
    </citation>
    <scope>NUCLEOTIDE SEQUENCE</scope>
    <source>
        <strain evidence="2">318</strain>
    </source>
</reference>
<dbReference type="PROSITE" id="PS51186">
    <property type="entry name" value="GNAT"/>
    <property type="match status" value="1"/>
</dbReference>
<evidence type="ECO:0000313" key="2">
    <source>
        <dbReference type="EMBL" id="AKG45212.1"/>
    </source>
</evidence>
<dbReference type="Proteomes" id="UP000034034">
    <property type="component" value="Chromosome"/>
</dbReference>
<dbReference type="KEGG" id="sxi:SXIM_38280"/>
<dbReference type="GO" id="GO:0016747">
    <property type="term" value="F:acyltransferase activity, transferring groups other than amino-acyl groups"/>
    <property type="evidence" value="ECO:0007669"/>
    <property type="project" value="InterPro"/>
</dbReference>
<name>A0A0F7FX75_9ACTN</name>
<accession>A0A0F7FX75</accession>
<gene>
    <name evidence="2" type="ORF">SXIM_38280</name>
</gene>